<evidence type="ECO:0000256" key="1">
    <source>
        <dbReference type="SAM" id="MobiDB-lite"/>
    </source>
</evidence>
<dbReference type="PANTHER" id="PTHR42749:SF1">
    <property type="entry name" value="CELL SHAPE-DETERMINING PROTEIN MREB"/>
    <property type="match status" value="1"/>
</dbReference>
<reference evidence="3 4" key="1">
    <citation type="submission" date="2024-03" db="EMBL/GenBank/DDBJ databases">
        <title>Natural products discovery in diverse microorganisms through a two-stage MS feature dereplication strategy.</title>
        <authorList>
            <person name="Zhang R."/>
        </authorList>
    </citation>
    <scope>NUCLEOTIDE SEQUENCE [LARGE SCALE GENOMIC DNA]</scope>
    <source>
        <strain evidence="3 4">18930</strain>
    </source>
</reference>
<keyword evidence="4" id="KW-1185">Reference proteome</keyword>
<feature type="domain" description="DUF7159" evidence="2">
    <location>
        <begin position="218"/>
        <end position="274"/>
    </location>
</feature>
<dbReference type="InterPro" id="IPR043129">
    <property type="entry name" value="ATPase_NBD"/>
</dbReference>
<feature type="compositionally biased region" description="Low complexity" evidence="1">
    <location>
        <begin position="434"/>
        <end position="472"/>
    </location>
</feature>
<dbReference type="InterPro" id="IPR055583">
    <property type="entry name" value="DUF7159"/>
</dbReference>
<sequence>MSAVLGASLGVSGIRTVSTDLTVYPPRSSESKVQIPESSADPWGSVTWAVHRFARESIGTDATPVLALREKNPTEAYGVEHYDGLALVSDLGAQIGALQEAGELAGEQTVALFDVGAGGVTVSIVDRETGHVHGSRRSAVFSGDGCDAALSTFLMDNYGLGRALEETARDLLVETVCSAKERLSTLTAVEIAGPFISGGVVLYRSQLDELVRESVYDAVTLAASMIADVPRVDAVFAVGGGANMQIVRQSLIDGLSVPVFVPREPELLAARGAAGMARDFARSTVPATAPAVRPRHSDTSSRRLTRIRGSRYLGGAMVALVAGGVGVSIAAASSSDTDPTPGIVYSPVITSSQAEVSPSAPTVAPSPTPLPVTTTTEAPESTESESGSTSQSTSANVPTSDSARTDRRRNETTTTASPDPTTSTKPTRTKDTDSASPTNPTSPSIPTTSKAPPTTSQAPTTSKPASATNSPTRTRSTSHPG</sequence>
<dbReference type="Pfam" id="PF23717">
    <property type="entry name" value="DUF7159"/>
    <property type="match status" value="1"/>
</dbReference>
<protein>
    <submittedName>
        <fullName evidence="3">Hsp70 family protein</fullName>
    </submittedName>
</protein>
<feature type="compositionally biased region" description="Low complexity" evidence="1">
    <location>
        <begin position="412"/>
        <end position="426"/>
    </location>
</feature>
<evidence type="ECO:0000313" key="3">
    <source>
        <dbReference type="EMBL" id="WXG68346.1"/>
    </source>
</evidence>
<name>A0ABZ2PPM2_9NOCA</name>
<dbReference type="RefSeq" id="WP_338888497.1">
    <property type="nucleotide sequence ID" value="NZ_CP147846.1"/>
</dbReference>
<dbReference type="PANTHER" id="PTHR42749">
    <property type="entry name" value="CELL SHAPE-DETERMINING PROTEIN MREB"/>
    <property type="match status" value="1"/>
</dbReference>
<evidence type="ECO:0000313" key="4">
    <source>
        <dbReference type="Proteomes" id="UP001432000"/>
    </source>
</evidence>
<accession>A0ABZ2PPM2</accession>
<evidence type="ECO:0000259" key="2">
    <source>
        <dbReference type="Pfam" id="PF23717"/>
    </source>
</evidence>
<feature type="region of interest" description="Disordered" evidence="1">
    <location>
        <begin position="356"/>
        <end position="481"/>
    </location>
</feature>
<dbReference type="Proteomes" id="UP001432000">
    <property type="component" value="Chromosome"/>
</dbReference>
<dbReference type="Gene3D" id="3.90.640.10">
    <property type="entry name" value="Actin, Chain A, domain 4"/>
    <property type="match status" value="1"/>
</dbReference>
<feature type="compositionally biased region" description="Low complexity" evidence="1">
    <location>
        <begin position="371"/>
        <end position="394"/>
    </location>
</feature>
<dbReference type="SUPFAM" id="SSF53067">
    <property type="entry name" value="Actin-like ATPase domain"/>
    <property type="match status" value="1"/>
</dbReference>
<dbReference type="Gene3D" id="3.30.420.40">
    <property type="match status" value="1"/>
</dbReference>
<organism evidence="3 4">
    <name type="scientific">Rhodococcus sovatensis</name>
    <dbReference type="NCBI Taxonomy" id="1805840"/>
    <lineage>
        <taxon>Bacteria</taxon>
        <taxon>Bacillati</taxon>
        <taxon>Actinomycetota</taxon>
        <taxon>Actinomycetes</taxon>
        <taxon>Mycobacteriales</taxon>
        <taxon>Nocardiaceae</taxon>
        <taxon>Rhodococcus</taxon>
    </lineage>
</organism>
<dbReference type="EMBL" id="CP147846">
    <property type="protein sequence ID" value="WXG68346.1"/>
    <property type="molecule type" value="Genomic_DNA"/>
</dbReference>
<gene>
    <name evidence="3" type="ORF">WDS16_24650</name>
</gene>
<proteinExistence type="predicted"/>